<evidence type="ECO:0000256" key="1">
    <source>
        <dbReference type="ARBA" id="ARBA00022729"/>
    </source>
</evidence>
<comment type="similarity">
    <text evidence="3">Belongs to the metallophosphoesterase superfamily. Purple acid phosphatase family.</text>
</comment>
<evidence type="ECO:0000259" key="6">
    <source>
        <dbReference type="Pfam" id="PF16656"/>
    </source>
</evidence>
<evidence type="ECO:0000256" key="3">
    <source>
        <dbReference type="RuleBase" id="RU361203"/>
    </source>
</evidence>
<dbReference type="GO" id="GO:0003993">
    <property type="term" value="F:acid phosphatase activity"/>
    <property type="evidence" value="ECO:0007669"/>
    <property type="project" value="UniProtKB-EC"/>
</dbReference>
<accession>A0A2P6NA57</accession>
<dbReference type="PANTHER" id="PTHR45867:SF10">
    <property type="entry name" value="PURPLE ACID PHOSPHATASE"/>
    <property type="match status" value="1"/>
</dbReference>
<dbReference type="InterPro" id="IPR029052">
    <property type="entry name" value="Metallo-depent_PP-like"/>
</dbReference>
<evidence type="ECO:0000313" key="7">
    <source>
        <dbReference type="EMBL" id="PRP80841.1"/>
    </source>
</evidence>
<dbReference type="Gene3D" id="2.60.40.380">
    <property type="entry name" value="Purple acid phosphatase-like, N-terminal"/>
    <property type="match status" value="1"/>
</dbReference>
<protein>
    <recommendedName>
        <fullName evidence="3">Purple acid phosphatase</fullName>
        <ecNumber evidence="3">3.1.3.2</ecNumber>
    </recommendedName>
</protein>
<dbReference type="Pfam" id="PF14008">
    <property type="entry name" value="Metallophos_C"/>
    <property type="match status" value="1"/>
</dbReference>
<feature type="domain" description="Calcineurin-like phosphoesterase" evidence="4">
    <location>
        <begin position="157"/>
        <end position="372"/>
    </location>
</feature>
<evidence type="ECO:0000256" key="2">
    <source>
        <dbReference type="ARBA" id="ARBA00023180"/>
    </source>
</evidence>
<keyword evidence="8" id="KW-1185">Reference proteome</keyword>
<keyword evidence="3" id="KW-0378">Hydrolase</keyword>
<dbReference type="EMBL" id="MDYQ01000136">
    <property type="protein sequence ID" value="PRP80841.1"/>
    <property type="molecule type" value="Genomic_DNA"/>
</dbReference>
<dbReference type="InterPro" id="IPR004843">
    <property type="entry name" value="Calcineurin-like_PHP"/>
</dbReference>
<dbReference type="CDD" id="cd00839">
    <property type="entry name" value="MPP_PAPs"/>
    <property type="match status" value="1"/>
</dbReference>
<dbReference type="InterPro" id="IPR041792">
    <property type="entry name" value="MPP_PAP"/>
</dbReference>
<organism evidence="7 8">
    <name type="scientific">Planoprotostelium fungivorum</name>
    <dbReference type="NCBI Taxonomy" id="1890364"/>
    <lineage>
        <taxon>Eukaryota</taxon>
        <taxon>Amoebozoa</taxon>
        <taxon>Evosea</taxon>
        <taxon>Variosea</taxon>
        <taxon>Cavosteliida</taxon>
        <taxon>Cavosteliaceae</taxon>
        <taxon>Planoprotostelium</taxon>
    </lineage>
</organism>
<dbReference type="Pfam" id="PF00149">
    <property type="entry name" value="Metallophos"/>
    <property type="match status" value="1"/>
</dbReference>
<keyword evidence="1" id="KW-0732">Signal</keyword>
<comment type="caution">
    <text evidence="7">The sequence shown here is derived from an EMBL/GenBank/DDBJ whole genome shotgun (WGS) entry which is preliminary data.</text>
</comment>
<evidence type="ECO:0000259" key="5">
    <source>
        <dbReference type="Pfam" id="PF14008"/>
    </source>
</evidence>
<dbReference type="Pfam" id="PF16656">
    <property type="entry name" value="Pur_ac_phosph_N"/>
    <property type="match status" value="1"/>
</dbReference>
<dbReference type="InParanoid" id="A0A2P6NA57"/>
<dbReference type="SUPFAM" id="SSF49363">
    <property type="entry name" value="Purple acid phosphatase, N-terminal domain"/>
    <property type="match status" value="1"/>
</dbReference>
<dbReference type="OrthoDB" id="45007at2759"/>
<name>A0A2P6NA57_9EUKA</name>
<comment type="catalytic activity">
    <reaction evidence="3">
        <text>a phosphate monoester + H2O = an alcohol + phosphate</text>
        <dbReference type="Rhea" id="RHEA:15017"/>
        <dbReference type="ChEBI" id="CHEBI:15377"/>
        <dbReference type="ChEBI" id="CHEBI:30879"/>
        <dbReference type="ChEBI" id="CHEBI:43474"/>
        <dbReference type="ChEBI" id="CHEBI:67140"/>
        <dbReference type="EC" id="3.1.3.2"/>
    </reaction>
</comment>
<dbReference type="PANTHER" id="PTHR45867">
    <property type="entry name" value="PURPLE ACID PHOSPHATASE"/>
    <property type="match status" value="1"/>
</dbReference>
<dbReference type="AlphaFoldDB" id="A0A2P6NA57"/>
<reference evidence="7 8" key="1">
    <citation type="journal article" date="2018" name="Genome Biol. Evol.">
        <title>Multiple Roots of Fruiting Body Formation in Amoebozoa.</title>
        <authorList>
            <person name="Hillmann F."/>
            <person name="Forbes G."/>
            <person name="Novohradska S."/>
            <person name="Ferling I."/>
            <person name="Riege K."/>
            <person name="Groth M."/>
            <person name="Westermann M."/>
            <person name="Marz M."/>
            <person name="Spaller T."/>
            <person name="Winckler T."/>
            <person name="Schaap P."/>
            <person name="Glockner G."/>
        </authorList>
    </citation>
    <scope>NUCLEOTIDE SEQUENCE [LARGE SCALE GENOMIC DNA]</scope>
    <source>
        <strain evidence="7 8">Jena</strain>
    </source>
</reference>
<dbReference type="InterPro" id="IPR025733">
    <property type="entry name" value="PAPs_C"/>
</dbReference>
<evidence type="ECO:0000313" key="8">
    <source>
        <dbReference type="Proteomes" id="UP000241769"/>
    </source>
</evidence>
<dbReference type="InterPro" id="IPR015914">
    <property type="entry name" value="PAPs_N"/>
</dbReference>
<dbReference type="Proteomes" id="UP000241769">
    <property type="component" value="Unassembled WGS sequence"/>
</dbReference>
<dbReference type="InterPro" id="IPR008963">
    <property type="entry name" value="Purple_acid_Pase-like_N"/>
</dbReference>
<dbReference type="Gene3D" id="3.60.21.10">
    <property type="match status" value="1"/>
</dbReference>
<gene>
    <name evidence="7" type="ORF">PROFUN_11396</name>
</gene>
<feature type="domain" description="Purple acid phosphatase C-terminal" evidence="5">
    <location>
        <begin position="427"/>
        <end position="474"/>
    </location>
</feature>
<proteinExistence type="inferred from homology"/>
<dbReference type="GO" id="GO:0046872">
    <property type="term" value="F:metal ion binding"/>
    <property type="evidence" value="ECO:0007669"/>
    <property type="project" value="InterPro"/>
</dbReference>
<evidence type="ECO:0000259" key="4">
    <source>
        <dbReference type="Pfam" id="PF00149"/>
    </source>
</evidence>
<dbReference type="STRING" id="1890364.A0A2P6NA57"/>
<dbReference type="SUPFAM" id="SSF56300">
    <property type="entry name" value="Metallo-dependent phosphatases"/>
    <property type="match status" value="1"/>
</dbReference>
<dbReference type="EC" id="3.1.3.2" evidence="3"/>
<keyword evidence="2" id="KW-0325">Glycoprotein</keyword>
<feature type="domain" description="Purple acid phosphatase N-terminal" evidence="6">
    <location>
        <begin position="63"/>
        <end position="148"/>
    </location>
</feature>
<sequence length="482" mass="55082">MKLYELRRRLTVVAALRGKLSPANANETSQANPVFYCKMKGLSCLLLFACVSFCLASDTEVRYVHLALTGNTTEMSVGWYTEDASKSTVRWGDKPGDYPFSAVGTSSEWHNDYGYNHFATIINLRPNTRYYYVCGDASGGWSREFSFKSAPVKGIYGDMGTENSQKTIDRVSAKMQNGEIDWIYHVGDISYADKHYFNFQKTWNSWFNSIQSISASAPYMVCPGNHEYEAYNPFIMLQSRNFVVYNARFRMPQSANSSHQNMYYSFDYGPVHFLSISTETSFDGAPFDDDHKFADQVAWVTEDLRVANLPENRKQRPWIFVIGHRPMYSSCDEYSSKGVPTSKSSVAIQKSFEDLFNKFKVDVLFNGHVHSYERNYPAYKNKRTGTSYVNPKNPFNIITGCAGVSHRNQRDMSSCEQSLEGLKNEHETKWDLPQPEWSAHRYGSDYGYGILTVTNGTHLDWKFYRVSDDGLEDSVVVQKSFV</sequence>